<organism evidence="2 3">
    <name type="scientific">Vitis vinifera</name>
    <name type="common">Grape</name>
    <dbReference type="NCBI Taxonomy" id="29760"/>
    <lineage>
        <taxon>Eukaryota</taxon>
        <taxon>Viridiplantae</taxon>
        <taxon>Streptophyta</taxon>
        <taxon>Embryophyta</taxon>
        <taxon>Tracheophyta</taxon>
        <taxon>Spermatophyta</taxon>
        <taxon>Magnoliopsida</taxon>
        <taxon>eudicotyledons</taxon>
        <taxon>Gunneridae</taxon>
        <taxon>Pentapetalae</taxon>
        <taxon>rosids</taxon>
        <taxon>Vitales</taxon>
        <taxon>Vitaceae</taxon>
        <taxon>Viteae</taxon>
        <taxon>Vitis</taxon>
    </lineage>
</organism>
<dbReference type="InterPro" id="IPR012337">
    <property type="entry name" value="RNaseH-like_sf"/>
</dbReference>
<dbReference type="EMBL" id="QGNW01000311">
    <property type="protein sequence ID" value="RVW77516.1"/>
    <property type="molecule type" value="Genomic_DNA"/>
</dbReference>
<evidence type="ECO:0000313" key="3">
    <source>
        <dbReference type="Proteomes" id="UP000288805"/>
    </source>
</evidence>
<dbReference type="Pfam" id="PF14223">
    <property type="entry name" value="Retrotran_gag_2"/>
    <property type="match status" value="1"/>
</dbReference>
<dbReference type="Gene3D" id="3.30.420.10">
    <property type="entry name" value="Ribonuclease H-like superfamily/Ribonuclease H"/>
    <property type="match status" value="1"/>
</dbReference>
<gene>
    <name evidence="2" type="primary">RE2_550</name>
    <name evidence="2" type="ORF">CK203_050266</name>
</gene>
<dbReference type="InterPro" id="IPR025724">
    <property type="entry name" value="GAG-pre-integrase_dom"/>
</dbReference>
<dbReference type="Proteomes" id="UP000288805">
    <property type="component" value="Unassembled WGS sequence"/>
</dbReference>
<dbReference type="AlphaFoldDB" id="A0A438GZ08"/>
<name>A0A438GZ08_VITVI</name>
<reference evidence="2 3" key="1">
    <citation type="journal article" date="2018" name="PLoS Genet.">
        <title>Population sequencing reveals clonal diversity and ancestral inbreeding in the grapevine cultivar Chardonnay.</title>
        <authorList>
            <person name="Roach M.J."/>
            <person name="Johnson D.L."/>
            <person name="Bohlmann J."/>
            <person name="van Vuuren H.J."/>
            <person name="Jones S.J."/>
            <person name="Pretorius I.S."/>
            <person name="Schmidt S.A."/>
            <person name="Borneman A.R."/>
        </authorList>
    </citation>
    <scope>NUCLEOTIDE SEQUENCE [LARGE SCALE GENOMIC DNA]</scope>
    <source>
        <strain evidence="3">cv. Chardonnay</strain>
        <tissue evidence="2">Leaf</tissue>
    </source>
</reference>
<dbReference type="SUPFAM" id="SSF53098">
    <property type="entry name" value="Ribonuclease H-like"/>
    <property type="match status" value="1"/>
</dbReference>
<proteinExistence type="predicted"/>
<evidence type="ECO:0000313" key="2">
    <source>
        <dbReference type="EMBL" id="RVW77516.1"/>
    </source>
</evidence>
<dbReference type="InterPro" id="IPR036397">
    <property type="entry name" value="RNaseH_sf"/>
</dbReference>
<comment type="caution">
    <text evidence="2">The sequence shown here is derived from an EMBL/GenBank/DDBJ whole genome shotgun (WGS) entry which is preliminary data.</text>
</comment>
<accession>A0A438GZ08</accession>
<dbReference type="PANTHER" id="PTHR47481:SF22">
    <property type="entry name" value="RETROTRANSPOSON GAG DOMAIN-CONTAINING PROTEIN"/>
    <property type="match status" value="1"/>
</dbReference>
<dbReference type="Pfam" id="PF13976">
    <property type="entry name" value="gag_pre-integrs"/>
    <property type="match status" value="1"/>
</dbReference>
<feature type="domain" description="GAG-pre-integrase" evidence="1">
    <location>
        <begin position="295"/>
        <end position="366"/>
    </location>
</feature>
<dbReference type="PANTHER" id="PTHR47481">
    <property type="match status" value="1"/>
</dbReference>
<evidence type="ECO:0000259" key="1">
    <source>
        <dbReference type="Pfam" id="PF13976"/>
    </source>
</evidence>
<dbReference type="GO" id="GO:0003676">
    <property type="term" value="F:nucleic acid binding"/>
    <property type="evidence" value="ECO:0007669"/>
    <property type="project" value="InterPro"/>
</dbReference>
<sequence>MDILSTSGARVGTEGARAEDATEMLFTSHMVSEQTTMADHSTNVTPLQDSGEVPTAGTGLITGQTTSQMTNQSFPSLGQSLMIKLDRNNFLIWRNQMLNVVIASGFDDILDGTRPCPPHFLPDLNSTSATTFKSPVIMSYNTAHEIWESLRQSFAFASRAHIMELRLHLQTICKGSLNMLDYMLRIRNICDNLIVVGELVSEQDQIMTILGELGPEYNPFVVTITSRAELISVEELQSHLMGLPISDKVIVGDGKGLSIANIDNGTFIEFHPSHFVLKDQKTRLALLQGKIEKGLYKLPAAPRVVGHPLAFYSTSSTSDAGSLRLWHNRLGHPSVDVVSKILSLCKIPLKHDNNNSICESCQLAKSHRLPFERSTSKAIKPFGLIHVGLWGAAPIVFVNGTRYFLLLIDDFSRFSWLYLLETKDEALLMFQRFQAMVERQFDTKIQCVSV</sequence>
<protein>
    <submittedName>
        <fullName evidence="2">Retrovirus-related Pol polyprotein from transposon RE2</fullName>
    </submittedName>
</protein>